<feature type="coiled-coil region" evidence="2">
    <location>
        <begin position="53"/>
        <end position="87"/>
    </location>
</feature>
<evidence type="ECO:0000313" key="4">
    <source>
        <dbReference type="Proteomes" id="UP001595548"/>
    </source>
</evidence>
<dbReference type="InterPro" id="IPR009057">
    <property type="entry name" value="Homeodomain-like_sf"/>
</dbReference>
<dbReference type="Pfam" id="PF01527">
    <property type="entry name" value="HTH_Tnp_1"/>
    <property type="match status" value="1"/>
</dbReference>
<comment type="similarity">
    <text evidence="1">Belongs to the transposase 8 family.</text>
</comment>
<dbReference type="Proteomes" id="UP001595548">
    <property type="component" value="Unassembled WGS sequence"/>
</dbReference>
<dbReference type="RefSeq" id="WP_382415554.1">
    <property type="nucleotide sequence ID" value="NZ_AP031500.1"/>
</dbReference>
<reference evidence="4" key="1">
    <citation type="journal article" date="2019" name="Int. J. Syst. Evol. Microbiol.">
        <title>The Global Catalogue of Microorganisms (GCM) 10K type strain sequencing project: providing services to taxonomists for standard genome sequencing and annotation.</title>
        <authorList>
            <consortium name="The Broad Institute Genomics Platform"/>
            <consortium name="The Broad Institute Genome Sequencing Center for Infectious Disease"/>
            <person name="Wu L."/>
            <person name="Ma J."/>
        </authorList>
    </citation>
    <scope>NUCLEOTIDE SEQUENCE [LARGE SCALE GENOMIC DNA]</scope>
    <source>
        <strain evidence="4">KCTC 52141</strain>
    </source>
</reference>
<protein>
    <submittedName>
        <fullName evidence="3">Transposase</fullName>
    </submittedName>
</protein>
<dbReference type="Gene3D" id="1.10.10.10">
    <property type="entry name" value="Winged helix-like DNA-binding domain superfamily/Winged helix DNA-binding domain"/>
    <property type="match status" value="1"/>
</dbReference>
<organism evidence="3 4">
    <name type="scientific">Gilvimarinus japonicus</name>
    <dbReference type="NCBI Taxonomy" id="1796469"/>
    <lineage>
        <taxon>Bacteria</taxon>
        <taxon>Pseudomonadati</taxon>
        <taxon>Pseudomonadota</taxon>
        <taxon>Gammaproteobacteria</taxon>
        <taxon>Cellvibrionales</taxon>
        <taxon>Cellvibrionaceae</taxon>
        <taxon>Gilvimarinus</taxon>
    </lineage>
</organism>
<accession>A0ABV7HR78</accession>
<proteinExistence type="inferred from homology"/>
<dbReference type="SUPFAM" id="SSF46689">
    <property type="entry name" value="Homeodomain-like"/>
    <property type="match status" value="1"/>
</dbReference>
<sequence length="92" mass="10918">MGLLSKSKKRKHYTCDFKRQTLALLDSGLTPAEVARQQNIRESNIYRWRREFMVHSIDAIDALRSELKRLRQENTQLKNRIKRCDKSLTEAL</sequence>
<dbReference type="InterPro" id="IPR036388">
    <property type="entry name" value="WH-like_DNA-bd_sf"/>
</dbReference>
<comment type="caution">
    <text evidence="3">The sequence shown here is derived from an EMBL/GenBank/DDBJ whole genome shotgun (WGS) entry which is preliminary data.</text>
</comment>
<evidence type="ECO:0000256" key="1">
    <source>
        <dbReference type="ARBA" id="ARBA00009964"/>
    </source>
</evidence>
<keyword evidence="2" id="KW-0175">Coiled coil</keyword>
<name>A0ABV7HR78_9GAMM</name>
<keyword evidence="4" id="KW-1185">Reference proteome</keyword>
<dbReference type="EMBL" id="JBHRTL010000006">
    <property type="protein sequence ID" value="MFC3155035.1"/>
    <property type="molecule type" value="Genomic_DNA"/>
</dbReference>
<dbReference type="InterPro" id="IPR002514">
    <property type="entry name" value="Transposase_8"/>
</dbReference>
<gene>
    <name evidence="3" type="ORF">ACFOEB_07470</name>
</gene>
<evidence type="ECO:0000256" key="2">
    <source>
        <dbReference type="SAM" id="Coils"/>
    </source>
</evidence>
<evidence type="ECO:0000313" key="3">
    <source>
        <dbReference type="EMBL" id="MFC3155035.1"/>
    </source>
</evidence>